<reference evidence="2 3" key="1">
    <citation type="submission" date="2023-06" db="EMBL/GenBank/DDBJ databases">
        <title>Pelomonas sp. PFR6 16S ribosomal RNA gene Genome sequencing and assembly.</title>
        <authorList>
            <person name="Woo H."/>
        </authorList>
    </citation>
    <scope>NUCLEOTIDE SEQUENCE [LARGE SCALE GENOMIC DNA]</scope>
    <source>
        <strain evidence="2 3">PFR6</strain>
    </source>
</reference>
<evidence type="ECO:0000256" key="1">
    <source>
        <dbReference type="SAM" id="SignalP"/>
    </source>
</evidence>
<feature type="signal peptide" evidence="1">
    <location>
        <begin position="1"/>
        <end position="28"/>
    </location>
</feature>
<organism evidence="2 3">
    <name type="scientific">Roseateles violae</name>
    <dbReference type="NCBI Taxonomy" id="3058042"/>
    <lineage>
        <taxon>Bacteria</taxon>
        <taxon>Pseudomonadati</taxon>
        <taxon>Pseudomonadota</taxon>
        <taxon>Betaproteobacteria</taxon>
        <taxon>Burkholderiales</taxon>
        <taxon>Sphaerotilaceae</taxon>
        <taxon>Roseateles</taxon>
    </lineage>
</organism>
<keyword evidence="3" id="KW-1185">Reference proteome</keyword>
<evidence type="ECO:0000313" key="2">
    <source>
        <dbReference type="EMBL" id="MDN3922960.1"/>
    </source>
</evidence>
<name>A0ABT8DZI6_9BURK</name>
<sequence>MVGISAARAWGARGVVALGLLAAFAAQAQTAPAVGNADFRGREASGEARQIARWAAEAGDAGGRPFAIVDKKAAQIYVFGADGLLVEAAPALLGQAKGDEAAPGVGRMVATGIPAMLRTTPAGRFESEPGHNLRGEAIVWVDYEAAVAIHRLRPTAPGQRRLERLSSGSPEDNRISLGCIVVDPAFYDEVVAPTLGRQRGIVYVLPDTRPWQAVFSGAAVVTTASAATPL</sequence>
<evidence type="ECO:0000313" key="3">
    <source>
        <dbReference type="Proteomes" id="UP001228044"/>
    </source>
</evidence>
<accession>A0ABT8DZI6</accession>
<gene>
    <name evidence="2" type="ORF">QWJ38_21925</name>
</gene>
<keyword evidence="1" id="KW-0732">Signal</keyword>
<protein>
    <recommendedName>
        <fullName evidence="4">L,D-transpeptidase</fullName>
    </recommendedName>
</protein>
<evidence type="ECO:0008006" key="4">
    <source>
        <dbReference type="Google" id="ProtNLM"/>
    </source>
</evidence>
<dbReference type="RefSeq" id="WP_290361266.1">
    <property type="nucleotide sequence ID" value="NZ_JAUHHC010000006.1"/>
</dbReference>
<proteinExistence type="predicted"/>
<comment type="caution">
    <text evidence="2">The sequence shown here is derived from an EMBL/GenBank/DDBJ whole genome shotgun (WGS) entry which is preliminary data.</text>
</comment>
<dbReference type="EMBL" id="JAUHHC010000006">
    <property type="protein sequence ID" value="MDN3922960.1"/>
    <property type="molecule type" value="Genomic_DNA"/>
</dbReference>
<feature type="chain" id="PRO_5046902916" description="L,D-transpeptidase" evidence="1">
    <location>
        <begin position="29"/>
        <end position="230"/>
    </location>
</feature>
<dbReference type="Proteomes" id="UP001228044">
    <property type="component" value="Unassembled WGS sequence"/>
</dbReference>